<reference evidence="3 4" key="2">
    <citation type="submission" date="2015-01" db="EMBL/GenBank/DDBJ databases">
        <authorList>
            <consortium name="NBRP consortium"/>
            <person name="Sawabe T."/>
            <person name="Meirelles P."/>
            <person name="Feng G."/>
            <person name="Sayaka M."/>
            <person name="Hattori M."/>
            <person name="Ohkuma M."/>
        </authorList>
    </citation>
    <scope>NUCLEOTIDE SEQUENCE [LARGE SCALE GENOMIC DNA]</scope>
    <source>
        <strain evidence="4">JCM 19241</strain>
    </source>
</reference>
<evidence type="ECO:0000313" key="3">
    <source>
        <dbReference type="EMBL" id="GAM76017.1"/>
    </source>
</evidence>
<evidence type="ECO:0000256" key="1">
    <source>
        <dbReference type="SAM" id="MobiDB-lite"/>
    </source>
</evidence>
<dbReference type="EMBL" id="BBSC01000005">
    <property type="protein sequence ID" value="GAM76017.1"/>
    <property type="molecule type" value="Genomic_DNA"/>
</dbReference>
<protein>
    <submittedName>
        <fullName evidence="3">Uncharacterized protein</fullName>
    </submittedName>
</protein>
<accession>A0A0B8QG37</accession>
<comment type="caution">
    <text evidence="3">The sequence shown here is derived from an EMBL/GenBank/DDBJ whole genome shotgun (WGS) entry which is preliminary data.</text>
</comment>
<gene>
    <name evidence="3" type="ORF">JCM19241_315</name>
</gene>
<proteinExistence type="predicted"/>
<evidence type="ECO:0000256" key="2">
    <source>
        <dbReference type="SAM" id="Phobius"/>
    </source>
</evidence>
<dbReference type="Proteomes" id="UP000031666">
    <property type="component" value="Unassembled WGS sequence"/>
</dbReference>
<reference evidence="3 4" key="1">
    <citation type="submission" date="2015-01" db="EMBL/GenBank/DDBJ databases">
        <title>Vibrio sp. C94 JCM 19241 whole genome shotgun sequence.</title>
        <authorList>
            <person name="Sawabe T."/>
            <person name="Meirelles P."/>
            <person name="Feng G."/>
            <person name="Sayaka M."/>
            <person name="Hattori M."/>
            <person name="Ohkuma M."/>
        </authorList>
    </citation>
    <scope>NUCLEOTIDE SEQUENCE [LARGE SCALE GENOMIC DNA]</scope>
    <source>
        <strain evidence="4">JCM 19241</strain>
    </source>
</reference>
<dbReference type="AlphaFoldDB" id="A0A0B8QG37"/>
<keyword evidence="2" id="KW-1133">Transmembrane helix</keyword>
<feature type="transmembrane region" description="Helical" evidence="2">
    <location>
        <begin position="31"/>
        <end position="50"/>
    </location>
</feature>
<feature type="region of interest" description="Disordered" evidence="1">
    <location>
        <begin position="1"/>
        <end position="20"/>
    </location>
</feature>
<sequence length="51" mass="5390">MSCGCGKDSCSDTNKGAPNQGVVRRFVGKNLFLVFISALILVGVVQQYVLG</sequence>
<keyword evidence="2" id="KW-0472">Membrane</keyword>
<evidence type="ECO:0000313" key="4">
    <source>
        <dbReference type="Proteomes" id="UP000031666"/>
    </source>
</evidence>
<keyword evidence="2" id="KW-0812">Transmembrane</keyword>
<organism evidence="3 4">
    <name type="scientific">Vibrio ishigakensis</name>
    <dbReference type="NCBI Taxonomy" id="1481914"/>
    <lineage>
        <taxon>Bacteria</taxon>
        <taxon>Pseudomonadati</taxon>
        <taxon>Pseudomonadota</taxon>
        <taxon>Gammaproteobacteria</taxon>
        <taxon>Vibrionales</taxon>
        <taxon>Vibrionaceae</taxon>
        <taxon>Vibrio</taxon>
    </lineage>
</organism>
<name>A0A0B8QG37_9VIBR</name>